<feature type="domain" description="Flavodoxin-like" evidence="3">
    <location>
        <begin position="32"/>
        <end position="178"/>
    </location>
</feature>
<dbReference type="Proteomes" id="UP000715095">
    <property type="component" value="Unassembled WGS sequence"/>
</dbReference>
<name>A0ABS2DUD5_9BURK</name>
<dbReference type="PANTHER" id="PTHR39201:SF1">
    <property type="entry name" value="FLAVODOXIN-LIKE DOMAIN-CONTAINING PROTEIN"/>
    <property type="match status" value="1"/>
</dbReference>
<dbReference type="InterPro" id="IPR008254">
    <property type="entry name" value="Flavodoxin/NO_synth"/>
</dbReference>
<dbReference type="RefSeq" id="WP_205104037.1">
    <property type="nucleotide sequence ID" value="NZ_JACJJC010000018.1"/>
</dbReference>
<evidence type="ECO:0000313" key="5">
    <source>
        <dbReference type="Proteomes" id="UP000715095"/>
    </source>
</evidence>
<keyword evidence="5" id="KW-1185">Reference proteome</keyword>
<organism evidence="4 5">
    <name type="scientific">Sutterella massiliensis</name>
    <dbReference type="NCBI Taxonomy" id="1816689"/>
    <lineage>
        <taxon>Bacteria</taxon>
        <taxon>Pseudomonadati</taxon>
        <taxon>Pseudomonadota</taxon>
        <taxon>Betaproteobacteria</taxon>
        <taxon>Burkholderiales</taxon>
        <taxon>Sutterellaceae</taxon>
        <taxon>Sutterella</taxon>
    </lineage>
</organism>
<keyword evidence="1" id="KW-0285">Flavoprotein</keyword>
<evidence type="ECO:0000259" key="3">
    <source>
        <dbReference type="Pfam" id="PF12682"/>
    </source>
</evidence>
<accession>A0ABS2DUD5</accession>
<dbReference type="SUPFAM" id="SSF52218">
    <property type="entry name" value="Flavoproteins"/>
    <property type="match status" value="1"/>
</dbReference>
<proteinExistence type="predicted"/>
<evidence type="ECO:0000256" key="2">
    <source>
        <dbReference type="ARBA" id="ARBA00022643"/>
    </source>
</evidence>
<dbReference type="PANTHER" id="PTHR39201">
    <property type="entry name" value="EXPORTED PROTEIN-RELATED"/>
    <property type="match status" value="1"/>
</dbReference>
<protein>
    <submittedName>
        <fullName evidence="4">Flavodoxin</fullName>
    </submittedName>
</protein>
<dbReference type="Gene3D" id="3.40.50.360">
    <property type="match status" value="1"/>
</dbReference>
<keyword evidence="2" id="KW-0288">FMN</keyword>
<dbReference type="EMBL" id="JACJJC010000018">
    <property type="protein sequence ID" value="MBM6704757.1"/>
    <property type="molecule type" value="Genomic_DNA"/>
</dbReference>
<reference evidence="4 5" key="1">
    <citation type="journal article" date="2021" name="Sci. Rep.">
        <title>The distribution of antibiotic resistance genes in chicken gut microbiota commensals.</title>
        <authorList>
            <person name="Juricova H."/>
            <person name="Matiasovicova J."/>
            <person name="Kubasova T."/>
            <person name="Cejkova D."/>
            <person name="Rychlik I."/>
        </authorList>
    </citation>
    <scope>NUCLEOTIDE SEQUENCE [LARGE SCALE GENOMIC DNA]</scope>
    <source>
        <strain evidence="4 5">An829</strain>
    </source>
</reference>
<evidence type="ECO:0000313" key="4">
    <source>
        <dbReference type="EMBL" id="MBM6704757.1"/>
    </source>
</evidence>
<comment type="caution">
    <text evidence="4">The sequence shown here is derived from an EMBL/GenBank/DDBJ whole genome shotgun (WGS) entry which is preliminary data.</text>
</comment>
<gene>
    <name evidence="4" type="ORF">H6A60_09705</name>
</gene>
<dbReference type="InterPro" id="IPR029039">
    <property type="entry name" value="Flavoprotein-like_sf"/>
</dbReference>
<evidence type="ECO:0000256" key="1">
    <source>
        <dbReference type="ARBA" id="ARBA00022630"/>
    </source>
</evidence>
<sequence length="188" mass="20828">MSEAATPRVLVAYFSHAGENWVSGGVRYIEVGNTKRLAETIANKLESRGHRVDRYEIKASDPYSVKYEETTKRAEAETDADARPGIVLPVPDASKYDVLFLGYPMWCGKMPRVVMTFLETVKFGAIAVWPFTTHEGGGINQSEREVLKAAPEADVKPGFAMIGSNVEHPGEPLEHWLNAFDAGSREDR</sequence>
<dbReference type="Pfam" id="PF12682">
    <property type="entry name" value="Flavodoxin_4"/>
    <property type="match status" value="1"/>
</dbReference>